<evidence type="ECO:0000313" key="2">
    <source>
        <dbReference type="Proteomes" id="UP001283341"/>
    </source>
</evidence>
<proteinExistence type="predicted"/>
<reference evidence="1" key="2">
    <citation type="submission" date="2023-06" db="EMBL/GenBank/DDBJ databases">
        <authorList>
            <consortium name="Lawrence Berkeley National Laboratory"/>
            <person name="Haridas S."/>
            <person name="Hensen N."/>
            <person name="Bonometti L."/>
            <person name="Westerberg I."/>
            <person name="Brannstrom I.O."/>
            <person name="Guillou S."/>
            <person name="Cros-Aarteil S."/>
            <person name="Calhoun S."/>
            <person name="Kuo A."/>
            <person name="Mondo S."/>
            <person name="Pangilinan J."/>
            <person name="Riley R."/>
            <person name="Labutti K."/>
            <person name="Andreopoulos B."/>
            <person name="Lipzen A."/>
            <person name="Chen C."/>
            <person name="Yanf M."/>
            <person name="Daum C."/>
            <person name="Ng V."/>
            <person name="Clum A."/>
            <person name="Steindorff A."/>
            <person name="Ohm R."/>
            <person name="Martin F."/>
            <person name="Silar P."/>
            <person name="Natvig D."/>
            <person name="Lalanne C."/>
            <person name="Gautier V."/>
            <person name="Ament-Velasquez S.L."/>
            <person name="Kruys A."/>
            <person name="Hutchinson M.I."/>
            <person name="Powell A.J."/>
            <person name="Barry K."/>
            <person name="Miller A.N."/>
            <person name="Grigoriev I.V."/>
            <person name="Debuchy R."/>
            <person name="Gladieux P."/>
            <person name="Thoren M.H."/>
            <person name="Johannesson H."/>
        </authorList>
    </citation>
    <scope>NUCLEOTIDE SEQUENCE</scope>
    <source>
        <strain evidence="1">CBS 118394</strain>
    </source>
</reference>
<dbReference type="Proteomes" id="UP001283341">
    <property type="component" value="Unassembled WGS sequence"/>
</dbReference>
<name>A0AAE0IC40_9PEZI</name>
<dbReference type="EMBL" id="JAUEDM010000003">
    <property type="protein sequence ID" value="KAK3322286.1"/>
    <property type="molecule type" value="Genomic_DNA"/>
</dbReference>
<protein>
    <submittedName>
        <fullName evidence="1">Uncharacterized protein</fullName>
    </submittedName>
</protein>
<dbReference type="AlphaFoldDB" id="A0AAE0IC40"/>
<organism evidence="1 2">
    <name type="scientific">Apodospora peruviana</name>
    <dbReference type="NCBI Taxonomy" id="516989"/>
    <lineage>
        <taxon>Eukaryota</taxon>
        <taxon>Fungi</taxon>
        <taxon>Dikarya</taxon>
        <taxon>Ascomycota</taxon>
        <taxon>Pezizomycotina</taxon>
        <taxon>Sordariomycetes</taxon>
        <taxon>Sordariomycetidae</taxon>
        <taxon>Sordariales</taxon>
        <taxon>Lasiosphaeriaceae</taxon>
        <taxon>Apodospora</taxon>
    </lineage>
</organism>
<comment type="caution">
    <text evidence="1">The sequence shown here is derived from an EMBL/GenBank/DDBJ whole genome shotgun (WGS) entry which is preliminary data.</text>
</comment>
<evidence type="ECO:0000313" key="1">
    <source>
        <dbReference type="EMBL" id="KAK3322286.1"/>
    </source>
</evidence>
<keyword evidence="2" id="KW-1185">Reference proteome</keyword>
<reference evidence="1" key="1">
    <citation type="journal article" date="2023" name="Mol. Phylogenet. Evol.">
        <title>Genome-scale phylogeny and comparative genomics of the fungal order Sordariales.</title>
        <authorList>
            <person name="Hensen N."/>
            <person name="Bonometti L."/>
            <person name="Westerberg I."/>
            <person name="Brannstrom I.O."/>
            <person name="Guillou S."/>
            <person name="Cros-Aarteil S."/>
            <person name="Calhoun S."/>
            <person name="Haridas S."/>
            <person name="Kuo A."/>
            <person name="Mondo S."/>
            <person name="Pangilinan J."/>
            <person name="Riley R."/>
            <person name="LaButti K."/>
            <person name="Andreopoulos B."/>
            <person name="Lipzen A."/>
            <person name="Chen C."/>
            <person name="Yan M."/>
            <person name="Daum C."/>
            <person name="Ng V."/>
            <person name="Clum A."/>
            <person name="Steindorff A."/>
            <person name="Ohm R.A."/>
            <person name="Martin F."/>
            <person name="Silar P."/>
            <person name="Natvig D.O."/>
            <person name="Lalanne C."/>
            <person name="Gautier V."/>
            <person name="Ament-Velasquez S.L."/>
            <person name="Kruys A."/>
            <person name="Hutchinson M.I."/>
            <person name="Powell A.J."/>
            <person name="Barry K."/>
            <person name="Miller A.N."/>
            <person name="Grigoriev I.V."/>
            <person name="Debuchy R."/>
            <person name="Gladieux P."/>
            <person name="Hiltunen Thoren M."/>
            <person name="Johannesson H."/>
        </authorList>
    </citation>
    <scope>NUCLEOTIDE SEQUENCE</scope>
    <source>
        <strain evidence="1">CBS 118394</strain>
    </source>
</reference>
<sequence length="110" mass="12440">MELTQTVGSHRFISLYSALFITFLSTTRAVRTQSFPYSLTRTPDSWCIPFGSLIACRCHGRVKSRLVIVSQLSCICQLSEPTIKAMTRKILKMMICRGLAFAAMQSIQRM</sequence>
<accession>A0AAE0IC40</accession>
<gene>
    <name evidence="1" type="ORF">B0H66DRAFT_197585</name>
</gene>